<feature type="binding site" evidence="3">
    <location>
        <position position="224"/>
    </location>
    <ligand>
        <name>Zn(2+)</name>
        <dbReference type="ChEBI" id="CHEBI:29105"/>
    </ligand>
</feature>
<comment type="caution">
    <text evidence="5">The sequence shown here is derived from an EMBL/GenBank/DDBJ whole genome shotgun (WGS) entry which is preliminary data.</text>
</comment>
<name>A0A420EI04_9ALTE</name>
<dbReference type="Gene3D" id="3.20.20.330">
    <property type="entry name" value="Homocysteine-binding-like domain"/>
    <property type="match status" value="1"/>
</dbReference>
<dbReference type="InterPro" id="IPR003726">
    <property type="entry name" value="HCY_dom"/>
</dbReference>
<proteinExistence type="predicted"/>
<feature type="domain" description="Hcy-binding" evidence="4">
    <location>
        <begin position="1"/>
        <end position="307"/>
    </location>
</feature>
<dbReference type="EMBL" id="RAQO01000004">
    <property type="protein sequence ID" value="RKF20342.1"/>
    <property type="molecule type" value="Genomic_DNA"/>
</dbReference>
<dbReference type="SUPFAM" id="SSF82282">
    <property type="entry name" value="Homocysteine S-methyltransferase"/>
    <property type="match status" value="1"/>
</dbReference>
<protein>
    <submittedName>
        <fullName evidence="5">Homocysteine S-methyltransferase family protein</fullName>
    </submittedName>
</protein>
<dbReference type="PANTHER" id="PTHR11103">
    <property type="entry name" value="SLR1189 PROTEIN"/>
    <property type="match status" value="1"/>
</dbReference>
<dbReference type="OrthoDB" id="9803687at2"/>
<feature type="binding site" evidence="3">
    <location>
        <position position="292"/>
    </location>
    <ligand>
        <name>Zn(2+)</name>
        <dbReference type="ChEBI" id="CHEBI:29105"/>
    </ligand>
</feature>
<dbReference type="RefSeq" id="WP_120354346.1">
    <property type="nucleotide sequence ID" value="NZ_RAQO01000004.1"/>
</dbReference>
<dbReference type="GO" id="GO:0046872">
    <property type="term" value="F:metal ion binding"/>
    <property type="evidence" value="ECO:0007669"/>
    <property type="project" value="UniProtKB-KW"/>
</dbReference>
<gene>
    <name evidence="5" type="ORF">DBZ36_07840</name>
</gene>
<keyword evidence="3" id="KW-0479">Metal-binding</keyword>
<accession>A0A420EI04</accession>
<evidence type="ECO:0000259" key="4">
    <source>
        <dbReference type="PROSITE" id="PS50970"/>
    </source>
</evidence>
<dbReference type="AlphaFoldDB" id="A0A420EI04"/>
<sequence>MPALPKLKNGQIYLCEGGPETELMYKHGVDLPEFALFSVLDKPKAMDCLLGMYRRYLDVVAKHQQCALVSGLDYRASNAWGAKIGYSTAAIKQANLASIEFLRQLQTEYSREIPDLVIQGLLGPKEDAYASNSHITALEAERYHTVQLAVHKQAGLTLVTGMTVHHVAEAIGMVRAATKLSLPIAISLRINEQGRLAGGLSLEQAITMIDAQTNRSAEFFMLNCSHPQEYQPWLESAQWIQRVRGIRPNAVALDKISLLCSNQLHAGDPQALGKQVAIFAKRFGHMDIWGGCCGTWSEHLDAIACHLID</sequence>
<keyword evidence="2 3" id="KW-0808">Transferase</keyword>
<keyword evidence="1 3" id="KW-0489">Methyltransferase</keyword>
<reference evidence="5 6" key="1">
    <citation type="submission" date="2018-09" db="EMBL/GenBank/DDBJ databases">
        <authorList>
            <person name="Wang Z."/>
        </authorList>
    </citation>
    <scope>NUCLEOTIDE SEQUENCE [LARGE SCALE GENOMIC DNA]</scope>
    <source>
        <strain evidence="5 6">ALS 81</strain>
    </source>
</reference>
<dbReference type="GO" id="GO:0032259">
    <property type="term" value="P:methylation"/>
    <property type="evidence" value="ECO:0007669"/>
    <property type="project" value="UniProtKB-KW"/>
</dbReference>
<dbReference type="InterPro" id="IPR036589">
    <property type="entry name" value="HCY_dom_sf"/>
</dbReference>
<evidence type="ECO:0000313" key="5">
    <source>
        <dbReference type="EMBL" id="RKF20342.1"/>
    </source>
</evidence>
<keyword evidence="6" id="KW-1185">Reference proteome</keyword>
<dbReference type="PANTHER" id="PTHR11103:SF18">
    <property type="entry name" value="SLR1189 PROTEIN"/>
    <property type="match status" value="1"/>
</dbReference>
<evidence type="ECO:0000256" key="1">
    <source>
        <dbReference type="ARBA" id="ARBA00022603"/>
    </source>
</evidence>
<evidence type="ECO:0000256" key="3">
    <source>
        <dbReference type="PROSITE-ProRule" id="PRU00333"/>
    </source>
</evidence>
<evidence type="ECO:0000313" key="6">
    <source>
        <dbReference type="Proteomes" id="UP000286482"/>
    </source>
</evidence>
<keyword evidence="3" id="KW-0862">Zinc</keyword>
<dbReference type="PROSITE" id="PS50970">
    <property type="entry name" value="HCY"/>
    <property type="match status" value="1"/>
</dbReference>
<dbReference type="Proteomes" id="UP000286482">
    <property type="component" value="Unassembled WGS sequence"/>
</dbReference>
<dbReference type="Pfam" id="PF02574">
    <property type="entry name" value="S-methyl_trans"/>
    <property type="match status" value="1"/>
</dbReference>
<organism evidence="5 6">
    <name type="scientific">Alginatibacterium sediminis</name>
    <dbReference type="NCBI Taxonomy" id="2164068"/>
    <lineage>
        <taxon>Bacteria</taxon>
        <taxon>Pseudomonadati</taxon>
        <taxon>Pseudomonadota</taxon>
        <taxon>Gammaproteobacteria</taxon>
        <taxon>Alteromonadales</taxon>
        <taxon>Alteromonadaceae</taxon>
        <taxon>Alginatibacterium</taxon>
    </lineage>
</organism>
<feature type="binding site" evidence="3">
    <location>
        <position position="293"/>
    </location>
    <ligand>
        <name>Zn(2+)</name>
        <dbReference type="ChEBI" id="CHEBI:29105"/>
    </ligand>
</feature>
<evidence type="ECO:0000256" key="2">
    <source>
        <dbReference type="ARBA" id="ARBA00022679"/>
    </source>
</evidence>
<comment type="cofactor">
    <cofactor evidence="3">
        <name>Zn(2+)</name>
        <dbReference type="ChEBI" id="CHEBI:29105"/>
    </cofactor>
</comment>
<dbReference type="GO" id="GO:0008168">
    <property type="term" value="F:methyltransferase activity"/>
    <property type="evidence" value="ECO:0007669"/>
    <property type="project" value="UniProtKB-UniRule"/>
</dbReference>